<accession>A0A6J5LGU0</accession>
<keyword evidence="1" id="KW-0472">Membrane</keyword>
<sequence length="71" mass="8368">MGWEHILALVLGNSALIIPLFLWNRSESRADIRHIDARLESTRELVRAIYEESKDFHHRLCVIEERTRVGK</sequence>
<protein>
    <submittedName>
        <fullName evidence="2">Uncharacterized protein</fullName>
    </submittedName>
</protein>
<keyword evidence="1" id="KW-0812">Transmembrane</keyword>
<feature type="transmembrane region" description="Helical" evidence="1">
    <location>
        <begin position="6"/>
        <end position="23"/>
    </location>
</feature>
<keyword evidence="1" id="KW-1133">Transmembrane helix</keyword>
<name>A0A6J5LGU0_9CAUD</name>
<proteinExistence type="predicted"/>
<gene>
    <name evidence="2" type="ORF">UFOVP256_24</name>
</gene>
<reference evidence="2" key="1">
    <citation type="submission" date="2020-04" db="EMBL/GenBank/DDBJ databases">
        <authorList>
            <person name="Chiriac C."/>
            <person name="Salcher M."/>
            <person name="Ghai R."/>
            <person name="Kavagutti S V."/>
        </authorList>
    </citation>
    <scope>NUCLEOTIDE SEQUENCE</scope>
</reference>
<evidence type="ECO:0000256" key="1">
    <source>
        <dbReference type="SAM" id="Phobius"/>
    </source>
</evidence>
<organism evidence="2">
    <name type="scientific">uncultured Caudovirales phage</name>
    <dbReference type="NCBI Taxonomy" id="2100421"/>
    <lineage>
        <taxon>Viruses</taxon>
        <taxon>Duplodnaviria</taxon>
        <taxon>Heunggongvirae</taxon>
        <taxon>Uroviricota</taxon>
        <taxon>Caudoviricetes</taxon>
        <taxon>Peduoviridae</taxon>
        <taxon>Maltschvirus</taxon>
        <taxon>Maltschvirus maltsch</taxon>
    </lineage>
</organism>
<dbReference type="EMBL" id="LR796263">
    <property type="protein sequence ID" value="CAB4132346.1"/>
    <property type="molecule type" value="Genomic_DNA"/>
</dbReference>
<evidence type="ECO:0000313" key="2">
    <source>
        <dbReference type="EMBL" id="CAB4132346.1"/>
    </source>
</evidence>